<sequence length="293" mass="34061">MDWIRYLILLGVTLAVFLFFCFHTAKTSHIERPERAKEGLRRLKQAGTRTINFAGGEPFLYPKFLDEMIDFCKDTLQMESISIVTNGSLVKESFLQKHGRNIDILSVSCDSFDEATNIQIGRGSGDQVRQLYKIATWCRRYGIKFKINTVVCRLNYQEDMNQQIETLQPFRWKCYQVLIVPEENDSAKTLRDARELTITADQFESFRQRHIGQKSMVAESNQVMAQSYLILDEFMRFLDKDGAGKSESILRVGVQTALESIYWDEKTFHERGGIYDWTREKSNCSDVPPELDW</sequence>
<dbReference type="AlphaFoldDB" id="A0A232M3Z6"/>
<dbReference type="GO" id="GO:0051607">
    <property type="term" value="P:defense response to virus"/>
    <property type="evidence" value="ECO:0007669"/>
    <property type="project" value="UniProtKB-KW"/>
</dbReference>
<dbReference type="InterPro" id="IPR013785">
    <property type="entry name" value="Aldolase_TIM"/>
</dbReference>
<dbReference type="NCBIfam" id="NF038283">
    <property type="entry name" value="viperin_w_prok"/>
    <property type="match status" value="1"/>
</dbReference>
<evidence type="ECO:0000256" key="3">
    <source>
        <dbReference type="ARBA" id="ARBA00022691"/>
    </source>
</evidence>
<dbReference type="GO" id="GO:0051539">
    <property type="term" value="F:4 iron, 4 sulfur cluster binding"/>
    <property type="evidence" value="ECO:0007669"/>
    <property type="project" value="UniProtKB-KW"/>
</dbReference>
<evidence type="ECO:0000313" key="10">
    <source>
        <dbReference type="Proteomes" id="UP000243515"/>
    </source>
</evidence>
<evidence type="ECO:0000259" key="8">
    <source>
        <dbReference type="Pfam" id="PF04055"/>
    </source>
</evidence>
<dbReference type="CDD" id="cd01335">
    <property type="entry name" value="Radical_SAM"/>
    <property type="match status" value="1"/>
</dbReference>
<keyword evidence="2" id="KW-0004">4Fe-4S</keyword>
<dbReference type="Proteomes" id="UP000243515">
    <property type="component" value="Unassembled WGS sequence"/>
</dbReference>
<dbReference type="PANTHER" id="PTHR21339:SF0">
    <property type="entry name" value="S-ADENOSYLMETHIONINE-DEPENDENT NUCLEOTIDE DEHYDRATASE RSAD2"/>
    <property type="match status" value="1"/>
</dbReference>
<dbReference type="InterPro" id="IPR007197">
    <property type="entry name" value="rSAM"/>
</dbReference>
<reference evidence="9 10" key="1">
    <citation type="journal article" date="2015" name="Environ. Microbiol.">
        <title>Metagenome sequence of Elaphomyces granulatus from sporocarp tissue reveals Ascomycota ectomycorrhizal fingerprints of genome expansion and a Proteobacteria-rich microbiome.</title>
        <authorList>
            <person name="Quandt C.A."/>
            <person name="Kohler A."/>
            <person name="Hesse C.N."/>
            <person name="Sharpton T.J."/>
            <person name="Martin F."/>
            <person name="Spatafora J.W."/>
        </authorList>
    </citation>
    <scope>NUCLEOTIDE SEQUENCE [LARGE SCALE GENOMIC DNA]</scope>
    <source>
        <strain evidence="9 10">OSC145934</strain>
    </source>
</reference>
<keyword evidence="7" id="KW-0051">Antiviral defense</keyword>
<evidence type="ECO:0000256" key="2">
    <source>
        <dbReference type="ARBA" id="ARBA00022485"/>
    </source>
</evidence>
<keyword evidence="10" id="KW-1185">Reference proteome</keyword>
<keyword evidence="4" id="KW-0479">Metal-binding</keyword>
<name>A0A232M3Z6_9EURO</name>
<dbReference type="OrthoDB" id="549750at2759"/>
<evidence type="ECO:0000256" key="5">
    <source>
        <dbReference type="ARBA" id="ARBA00023004"/>
    </source>
</evidence>
<comment type="caution">
    <text evidence="9">The sequence shown here is derived from an EMBL/GenBank/DDBJ whole genome shotgun (WGS) entry which is preliminary data.</text>
</comment>
<proteinExistence type="predicted"/>
<dbReference type="InterPro" id="IPR051196">
    <property type="entry name" value="RSAD2/Viperin_antiviral"/>
</dbReference>
<protein>
    <recommendedName>
        <fullName evidence="8">Radical SAM core domain-containing protein</fullName>
    </recommendedName>
</protein>
<dbReference type="SUPFAM" id="SSF102114">
    <property type="entry name" value="Radical SAM enzymes"/>
    <property type="match status" value="1"/>
</dbReference>
<keyword evidence="3" id="KW-0949">S-adenosyl-L-methionine</keyword>
<accession>A0A232M3Z6</accession>
<dbReference type="InterPro" id="IPR058240">
    <property type="entry name" value="rSAM_sf"/>
</dbReference>
<dbReference type="PANTHER" id="PTHR21339">
    <property type="entry name" value="RADICAL S-ADENOSYL METHIONINE DOMAIN-CONTAINING PROTEIN 2"/>
    <property type="match status" value="1"/>
</dbReference>
<evidence type="ECO:0000256" key="4">
    <source>
        <dbReference type="ARBA" id="ARBA00022723"/>
    </source>
</evidence>
<evidence type="ECO:0000313" key="9">
    <source>
        <dbReference type="EMBL" id="OXV11086.1"/>
    </source>
</evidence>
<keyword evidence="5" id="KW-0408">Iron</keyword>
<evidence type="ECO:0000256" key="6">
    <source>
        <dbReference type="ARBA" id="ARBA00023014"/>
    </source>
</evidence>
<feature type="domain" description="Radical SAM core" evidence="8">
    <location>
        <begin position="26"/>
        <end position="153"/>
    </location>
</feature>
<gene>
    <name evidence="9" type="ORF">Egran_01150</name>
</gene>
<dbReference type="Pfam" id="PF04055">
    <property type="entry name" value="Radical_SAM"/>
    <property type="match status" value="1"/>
</dbReference>
<evidence type="ECO:0000256" key="7">
    <source>
        <dbReference type="ARBA" id="ARBA00023118"/>
    </source>
</evidence>
<dbReference type="EMBL" id="NPHW01002611">
    <property type="protein sequence ID" value="OXV11086.1"/>
    <property type="molecule type" value="Genomic_DNA"/>
</dbReference>
<keyword evidence="6" id="KW-0411">Iron-sulfur</keyword>
<organism evidence="9 10">
    <name type="scientific">Elaphomyces granulatus</name>
    <dbReference type="NCBI Taxonomy" id="519963"/>
    <lineage>
        <taxon>Eukaryota</taxon>
        <taxon>Fungi</taxon>
        <taxon>Dikarya</taxon>
        <taxon>Ascomycota</taxon>
        <taxon>Pezizomycotina</taxon>
        <taxon>Eurotiomycetes</taxon>
        <taxon>Eurotiomycetidae</taxon>
        <taxon>Eurotiales</taxon>
        <taxon>Elaphomycetaceae</taxon>
        <taxon>Elaphomyces</taxon>
    </lineage>
</organism>
<dbReference type="Gene3D" id="3.20.20.70">
    <property type="entry name" value="Aldolase class I"/>
    <property type="match status" value="1"/>
</dbReference>
<dbReference type="GO" id="GO:0003824">
    <property type="term" value="F:catalytic activity"/>
    <property type="evidence" value="ECO:0007669"/>
    <property type="project" value="InterPro"/>
</dbReference>
<evidence type="ECO:0000256" key="1">
    <source>
        <dbReference type="ARBA" id="ARBA00001966"/>
    </source>
</evidence>
<comment type="cofactor">
    <cofactor evidence="1">
        <name>[4Fe-4S] cluster</name>
        <dbReference type="ChEBI" id="CHEBI:49883"/>
    </cofactor>
</comment>
<dbReference type="GO" id="GO:0046872">
    <property type="term" value="F:metal ion binding"/>
    <property type="evidence" value="ECO:0007669"/>
    <property type="project" value="UniProtKB-KW"/>
</dbReference>